<dbReference type="Pfam" id="PF01435">
    <property type="entry name" value="Peptidase_M48"/>
    <property type="match status" value="1"/>
</dbReference>
<dbReference type="AlphaFoldDB" id="A0A8X8ICD0"/>
<dbReference type="RefSeq" id="WP_092721351.1">
    <property type="nucleotide sequence ID" value="NZ_FNNO01000001.1"/>
</dbReference>
<dbReference type="PANTHER" id="PTHR22726">
    <property type="entry name" value="METALLOENDOPEPTIDASE OMA1"/>
    <property type="match status" value="1"/>
</dbReference>
<dbReference type="EMBL" id="FNNO01000001">
    <property type="protein sequence ID" value="SDW07336.1"/>
    <property type="molecule type" value="Genomic_DNA"/>
</dbReference>
<dbReference type="Proteomes" id="UP000198711">
    <property type="component" value="Unassembled WGS sequence"/>
</dbReference>
<gene>
    <name evidence="9" type="ORF">SAMN05444410_101172</name>
</gene>
<dbReference type="GO" id="GO:0016020">
    <property type="term" value="C:membrane"/>
    <property type="evidence" value="ECO:0007669"/>
    <property type="project" value="TreeGrafter"/>
</dbReference>
<dbReference type="GO" id="GO:0046872">
    <property type="term" value="F:metal ion binding"/>
    <property type="evidence" value="ECO:0007669"/>
    <property type="project" value="UniProtKB-KW"/>
</dbReference>
<feature type="chain" id="PRO_5036503961" evidence="7">
    <location>
        <begin position="25"/>
        <end position="278"/>
    </location>
</feature>
<accession>A0A8X8ICD0</accession>
<dbReference type="InterPro" id="IPR051156">
    <property type="entry name" value="Mito/Outer_Membr_Metalloprot"/>
</dbReference>
<dbReference type="GO" id="GO:0004222">
    <property type="term" value="F:metalloendopeptidase activity"/>
    <property type="evidence" value="ECO:0007669"/>
    <property type="project" value="InterPro"/>
</dbReference>
<keyword evidence="1 6" id="KW-0645">Protease</keyword>
<organism evidence="9 10">
    <name type="scientific">Hydrobacter penzbergensis</name>
    <dbReference type="NCBI Taxonomy" id="1235997"/>
    <lineage>
        <taxon>Bacteria</taxon>
        <taxon>Pseudomonadati</taxon>
        <taxon>Bacteroidota</taxon>
        <taxon>Chitinophagia</taxon>
        <taxon>Chitinophagales</taxon>
        <taxon>Chitinophagaceae</taxon>
        <taxon>Hydrobacter</taxon>
    </lineage>
</organism>
<dbReference type="CDD" id="cd07331">
    <property type="entry name" value="M48C_Oma1_like"/>
    <property type="match status" value="1"/>
</dbReference>
<dbReference type="PROSITE" id="PS51257">
    <property type="entry name" value="PROKAR_LIPOPROTEIN"/>
    <property type="match status" value="1"/>
</dbReference>
<keyword evidence="2" id="KW-0479">Metal-binding</keyword>
<evidence type="ECO:0000256" key="7">
    <source>
        <dbReference type="SAM" id="SignalP"/>
    </source>
</evidence>
<dbReference type="GO" id="GO:0051603">
    <property type="term" value="P:proteolysis involved in protein catabolic process"/>
    <property type="evidence" value="ECO:0007669"/>
    <property type="project" value="TreeGrafter"/>
</dbReference>
<evidence type="ECO:0000313" key="10">
    <source>
        <dbReference type="Proteomes" id="UP000198711"/>
    </source>
</evidence>
<feature type="domain" description="Peptidase M48" evidence="8">
    <location>
        <begin position="82"/>
        <end position="259"/>
    </location>
</feature>
<comment type="caution">
    <text evidence="9">The sequence shown here is derived from an EMBL/GenBank/DDBJ whole genome shotgun (WGS) entry which is preliminary data.</text>
</comment>
<keyword evidence="3 6" id="KW-0378">Hydrolase</keyword>
<reference evidence="9 10" key="1">
    <citation type="submission" date="2016-10" db="EMBL/GenBank/DDBJ databases">
        <authorList>
            <person name="Varghese N."/>
            <person name="Submissions S."/>
        </authorList>
    </citation>
    <scope>NUCLEOTIDE SEQUENCE [LARGE SCALE GENOMIC DNA]</scope>
    <source>
        <strain evidence="9 10">DSM 25353</strain>
    </source>
</reference>
<evidence type="ECO:0000256" key="1">
    <source>
        <dbReference type="ARBA" id="ARBA00022670"/>
    </source>
</evidence>
<evidence type="ECO:0000256" key="3">
    <source>
        <dbReference type="ARBA" id="ARBA00022801"/>
    </source>
</evidence>
<keyword evidence="4 6" id="KW-0862">Zinc</keyword>
<evidence type="ECO:0000256" key="6">
    <source>
        <dbReference type="RuleBase" id="RU003983"/>
    </source>
</evidence>
<comment type="cofactor">
    <cofactor evidence="6">
        <name>Zn(2+)</name>
        <dbReference type="ChEBI" id="CHEBI:29105"/>
    </cofactor>
    <text evidence="6">Binds 1 zinc ion per subunit.</text>
</comment>
<evidence type="ECO:0000313" key="9">
    <source>
        <dbReference type="EMBL" id="SDW07336.1"/>
    </source>
</evidence>
<keyword evidence="5 6" id="KW-0482">Metalloprotease</keyword>
<keyword evidence="10" id="KW-1185">Reference proteome</keyword>
<protein>
    <submittedName>
        <fullName evidence="9">Peptidase family M48</fullName>
    </submittedName>
</protein>
<comment type="similarity">
    <text evidence="6">Belongs to the peptidase M48 family.</text>
</comment>
<keyword evidence="7" id="KW-0732">Signal</keyword>
<evidence type="ECO:0000256" key="5">
    <source>
        <dbReference type="ARBA" id="ARBA00023049"/>
    </source>
</evidence>
<dbReference type="PANTHER" id="PTHR22726:SF1">
    <property type="entry name" value="METALLOENDOPEPTIDASE OMA1, MITOCHONDRIAL"/>
    <property type="match status" value="1"/>
</dbReference>
<dbReference type="Gene3D" id="3.30.2010.10">
    <property type="entry name" value="Metalloproteases ('zincins'), catalytic domain"/>
    <property type="match status" value="1"/>
</dbReference>
<evidence type="ECO:0000256" key="2">
    <source>
        <dbReference type="ARBA" id="ARBA00022723"/>
    </source>
</evidence>
<evidence type="ECO:0000259" key="8">
    <source>
        <dbReference type="Pfam" id="PF01435"/>
    </source>
</evidence>
<sequence length="278" mass="30626">MKKQIKLLAGISVLVAFSSCTRNAITGRSQLNLVPESEVQSMAFSQYKEFLSTNKVISPAGNRDAEMVKHVGNRLISAITNYYTEKGMSNELSGYNWEINLVNDKQVNAWCMPGGKIVVYSGLLAYTRNEDALAIVMGHEITHALAKHGNERMSQGLLQQMGGVALSVATANKPAETQSLFQTAYGVGTNIGVMLPFSRKNEFEADKFGLMFAALAGYNPREAIPFWKRMADASAGNKPPEFLSTHPSDEARIERLQAMMDETVKNYYHPSGKTMSKN</sequence>
<feature type="signal peptide" evidence="7">
    <location>
        <begin position="1"/>
        <end position="24"/>
    </location>
</feature>
<dbReference type="InterPro" id="IPR001915">
    <property type="entry name" value="Peptidase_M48"/>
</dbReference>
<proteinExistence type="inferred from homology"/>
<evidence type="ECO:0000256" key="4">
    <source>
        <dbReference type="ARBA" id="ARBA00022833"/>
    </source>
</evidence>
<name>A0A8X8ICD0_9BACT</name>